<keyword evidence="1" id="KW-1133">Transmembrane helix</keyword>
<evidence type="ECO:0000313" key="3">
    <source>
        <dbReference type="Proteomes" id="UP000095284"/>
    </source>
</evidence>
<dbReference type="WBParaSite" id="BXY_0287700.1">
    <property type="protein sequence ID" value="BXY_0287700.1"/>
    <property type="gene ID" value="BXY_0287700"/>
</dbReference>
<evidence type="ECO:0000313" key="5">
    <source>
        <dbReference type="WBParaSite" id="BXY_0287700.1"/>
    </source>
</evidence>
<dbReference type="Proteomes" id="UP000659654">
    <property type="component" value="Unassembled WGS sequence"/>
</dbReference>
<feature type="transmembrane region" description="Helical" evidence="1">
    <location>
        <begin position="29"/>
        <end position="52"/>
    </location>
</feature>
<keyword evidence="1" id="KW-0812">Transmembrane</keyword>
<dbReference type="AlphaFoldDB" id="A0A1I7RQ85"/>
<organism evidence="3 5">
    <name type="scientific">Bursaphelenchus xylophilus</name>
    <name type="common">Pinewood nematode worm</name>
    <name type="synonym">Aphelenchoides xylophilus</name>
    <dbReference type="NCBI Taxonomy" id="6326"/>
    <lineage>
        <taxon>Eukaryota</taxon>
        <taxon>Metazoa</taxon>
        <taxon>Ecdysozoa</taxon>
        <taxon>Nematoda</taxon>
        <taxon>Chromadorea</taxon>
        <taxon>Rhabditida</taxon>
        <taxon>Tylenchina</taxon>
        <taxon>Tylenchomorpha</taxon>
        <taxon>Aphelenchoidea</taxon>
        <taxon>Aphelenchoididae</taxon>
        <taxon>Bursaphelenchus</taxon>
    </lineage>
</organism>
<dbReference type="EMBL" id="CAJFCV020000002">
    <property type="protein sequence ID" value="CAG9097310.1"/>
    <property type="molecule type" value="Genomic_DNA"/>
</dbReference>
<evidence type="ECO:0000313" key="2">
    <source>
        <dbReference type="EMBL" id="CAD5215443.1"/>
    </source>
</evidence>
<feature type="transmembrane region" description="Helical" evidence="1">
    <location>
        <begin position="59"/>
        <end position="81"/>
    </location>
</feature>
<dbReference type="EMBL" id="CAJFDI010000002">
    <property type="protein sequence ID" value="CAD5215443.1"/>
    <property type="molecule type" value="Genomic_DNA"/>
</dbReference>
<accession>A0A1I7RQ85</accession>
<proteinExistence type="predicted"/>
<dbReference type="OrthoDB" id="10433119at2759"/>
<reference evidence="5" key="1">
    <citation type="submission" date="2016-11" db="UniProtKB">
        <authorList>
            <consortium name="WormBaseParasite"/>
        </authorList>
    </citation>
    <scope>IDENTIFICATION</scope>
</reference>
<keyword evidence="1" id="KW-0472">Membrane</keyword>
<sequence length="120" mass="14192">MFVVVQLGWLSSAIIKDANFFYDPMIKYLILFFWIIDFLWFLLIWILLAGILNNQPQLILIHLIYCIFLIALNTVALFFIVLDANNMAISLNIITLFILIMSGYHENVCYRLMKNDNYYL</sequence>
<keyword evidence="4" id="KW-1185">Reference proteome</keyword>
<reference evidence="2" key="2">
    <citation type="submission" date="2020-09" db="EMBL/GenBank/DDBJ databases">
        <authorList>
            <person name="Kikuchi T."/>
        </authorList>
    </citation>
    <scope>NUCLEOTIDE SEQUENCE</scope>
    <source>
        <strain evidence="2">Ka4C1</strain>
    </source>
</reference>
<dbReference type="Proteomes" id="UP000582659">
    <property type="component" value="Unassembled WGS sequence"/>
</dbReference>
<evidence type="ECO:0000313" key="4">
    <source>
        <dbReference type="Proteomes" id="UP000659654"/>
    </source>
</evidence>
<evidence type="ECO:0000256" key="1">
    <source>
        <dbReference type="SAM" id="Phobius"/>
    </source>
</evidence>
<gene>
    <name evidence="2" type="ORF">BXYJ_LOCUS4032</name>
</gene>
<dbReference type="Proteomes" id="UP000095284">
    <property type="component" value="Unplaced"/>
</dbReference>
<protein>
    <submittedName>
        <fullName evidence="2">(pine wood nematode) hypothetical protein</fullName>
    </submittedName>
</protein>
<feature type="transmembrane region" description="Helical" evidence="1">
    <location>
        <begin position="87"/>
        <end position="104"/>
    </location>
</feature>
<name>A0A1I7RQ85_BURXY</name>